<evidence type="ECO:0000259" key="11">
    <source>
        <dbReference type="PROSITE" id="PS50893"/>
    </source>
</evidence>
<keyword evidence="8" id="KW-1278">Translocase</keyword>
<dbReference type="SMART" id="SM00382">
    <property type="entry name" value="AAA"/>
    <property type="match status" value="1"/>
</dbReference>
<feature type="domain" description="Mop" evidence="12">
    <location>
        <begin position="293"/>
        <end position="359"/>
    </location>
</feature>
<dbReference type="EMBL" id="JBFOCI010000002">
    <property type="protein sequence ID" value="MEW9805736.1"/>
    <property type="molecule type" value="Genomic_DNA"/>
</dbReference>
<keyword evidence="3" id="KW-1003">Cell membrane</keyword>
<evidence type="ECO:0000256" key="4">
    <source>
        <dbReference type="ARBA" id="ARBA00022505"/>
    </source>
</evidence>
<feature type="domain" description="ABC transporter" evidence="11">
    <location>
        <begin position="2"/>
        <end position="233"/>
    </location>
</feature>
<dbReference type="Pfam" id="PF00005">
    <property type="entry name" value="ABC_tran"/>
    <property type="match status" value="1"/>
</dbReference>
<dbReference type="PANTHER" id="PTHR43514">
    <property type="entry name" value="ABC TRANSPORTER I FAMILY MEMBER 10"/>
    <property type="match status" value="1"/>
</dbReference>
<gene>
    <name evidence="13" type="primary">modC</name>
    <name evidence="13" type="ORF">ABUE31_07060</name>
</gene>
<dbReference type="PROSITE" id="PS50893">
    <property type="entry name" value="ABC_TRANSPORTER_2"/>
    <property type="match status" value="1"/>
</dbReference>
<dbReference type="InterPro" id="IPR003439">
    <property type="entry name" value="ABC_transporter-like_ATP-bd"/>
</dbReference>
<evidence type="ECO:0000256" key="10">
    <source>
        <dbReference type="PROSITE-ProRule" id="PRU01213"/>
    </source>
</evidence>
<dbReference type="Gene3D" id="2.40.50.100">
    <property type="match status" value="1"/>
</dbReference>
<evidence type="ECO:0000259" key="12">
    <source>
        <dbReference type="PROSITE" id="PS51866"/>
    </source>
</evidence>
<organism evidence="13 14">
    <name type="scientific">Mesorhizobium marinum</name>
    <dbReference type="NCBI Taxonomy" id="3228790"/>
    <lineage>
        <taxon>Bacteria</taxon>
        <taxon>Pseudomonadati</taxon>
        <taxon>Pseudomonadota</taxon>
        <taxon>Alphaproteobacteria</taxon>
        <taxon>Hyphomicrobiales</taxon>
        <taxon>Phyllobacteriaceae</taxon>
        <taxon>Mesorhizobium</taxon>
    </lineage>
</organism>
<dbReference type="InterPro" id="IPR004606">
    <property type="entry name" value="Mop_domain"/>
</dbReference>
<comment type="similarity">
    <text evidence="1">Belongs to the ABC transporter superfamily.</text>
</comment>
<protein>
    <submittedName>
        <fullName evidence="13">Molybdenum ABC transporter ATP-binding protein</fullName>
    </submittedName>
</protein>
<dbReference type="SUPFAM" id="SSF50331">
    <property type="entry name" value="MOP-like"/>
    <property type="match status" value="1"/>
</dbReference>
<evidence type="ECO:0000256" key="7">
    <source>
        <dbReference type="ARBA" id="ARBA00022840"/>
    </source>
</evidence>
<name>A0ABV3QXJ7_9HYPH</name>
<dbReference type="PANTHER" id="PTHR43514:SF4">
    <property type="entry name" value="ABC TRANSPORTER I FAMILY MEMBER 10"/>
    <property type="match status" value="1"/>
</dbReference>
<dbReference type="InterPro" id="IPR011868">
    <property type="entry name" value="ModC_ABC_ATP-bd"/>
</dbReference>
<evidence type="ECO:0000256" key="6">
    <source>
        <dbReference type="ARBA" id="ARBA00022741"/>
    </source>
</evidence>
<accession>A0ABV3QXJ7</accession>
<evidence type="ECO:0000256" key="2">
    <source>
        <dbReference type="ARBA" id="ARBA00022448"/>
    </source>
</evidence>
<proteinExistence type="inferred from homology"/>
<keyword evidence="9" id="KW-0472">Membrane</keyword>
<reference evidence="13 14" key="1">
    <citation type="submission" date="2024-06" db="EMBL/GenBank/DDBJ databases">
        <authorList>
            <person name="Tuo L."/>
        </authorList>
    </citation>
    <scope>NUCLEOTIDE SEQUENCE [LARGE SCALE GENOMIC DNA]</scope>
    <source>
        <strain evidence="13 14">ZMM04-5</strain>
    </source>
</reference>
<dbReference type="NCBIfam" id="TIGR02142">
    <property type="entry name" value="modC_ABC"/>
    <property type="match status" value="1"/>
</dbReference>
<dbReference type="Pfam" id="PF03459">
    <property type="entry name" value="TOBE"/>
    <property type="match status" value="1"/>
</dbReference>
<sequence>MSLSVDISHRLGAFTLEAAFESSGRLTALFGPSGSGKTTLVNLIGGLLRPERGAISCDGRVLVDTASGVFVPKHKRRIGYVFQDARLFPHMTVDQNLRYGRFFAPPTERTGSTADVVDLLGIGHLLDRGPGSLSGGEKQRVAIGRALLASPKLILMDEPLASLDERRKAEIMPYIERLRDETGIPIVYVSHSIAEVARLATDMVVLDAGKVAAAGTAADLLQRLDLLPDEERDEGGAVFEMQVKSRDEAFGMSLLTSPVGEIHVAELDAETGTTVRVRIRARDIMVATERPRGISALNVLPGRIAALGTGTGPFADVTIDCNGQEIAARITRQSAATLGLTLGMAVFAVVKSVTFDRRNTARTAAGASLPRGTTSNPLVS</sequence>
<dbReference type="InterPro" id="IPR003593">
    <property type="entry name" value="AAA+_ATPase"/>
</dbReference>
<keyword evidence="4 10" id="KW-0500">Molybdenum</keyword>
<keyword evidence="14" id="KW-1185">Reference proteome</keyword>
<keyword evidence="6" id="KW-0547">Nucleotide-binding</keyword>
<dbReference type="SUPFAM" id="SSF52540">
    <property type="entry name" value="P-loop containing nucleoside triphosphate hydrolases"/>
    <property type="match status" value="1"/>
</dbReference>
<dbReference type="Proteomes" id="UP001556196">
    <property type="component" value="Unassembled WGS sequence"/>
</dbReference>
<keyword evidence="2" id="KW-0813">Transport</keyword>
<dbReference type="PROSITE" id="PS51866">
    <property type="entry name" value="MOP"/>
    <property type="match status" value="1"/>
</dbReference>
<dbReference type="InterPro" id="IPR050334">
    <property type="entry name" value="Molybdenum_import_ModC"/>
</dbReference>
<comment type="caution">
    <text evidence="13">The sequence shown here is derived from an EMBL/GenBank/DDBJ whole genome shotgun (WGS) entry which is preliminary data.</text>
</comment>
<keyword evidence="5" id="KW-0997">Cell inner membrane</keyword>
<dbReference type="PROSITE" id="PS00211">
    <property type="entry name" value="ABC_TRANSPORTER_1"/>
    <property type="match status" value="1"/>
</dbReference>
<evidence type="ECO:0000313" key="14">
    <source>
        <dbReference type="Proteomes" id="UP001556196"/>
    </source>
</evidence>
<evidence type="ECO:0000256" key="1">
    <source>
        <dbReference type="ARBA" id="ARBA00005417"/>
    </source>
</evidence>
<evidence type="ECO:0000256" key="5">
    <source>
        <dbReference type="ARBA" id="ARBA00022519"/>
    </source>
</evidence>
<evidence type="ECO:0000256" key="9">
    <source>
        <dbReference type="ARBA" id="ARBA00023136"/>
    </source>
</evidence>
<dbReference type="InterPro" id="IPR017871">
    <property type="entry name" value="ABC_transporter-like_CS"/>
</dbReference>
<dbReference type="RefSeq" id="WP_367722824.1">
    <property type="nucleotide sequence ID" value="NZ_JBFOCI010000002.1"/>
</dbReference>
<dbReference type="InterPro" id="IPR005116">
    <property type="entry name" value="Transp-assoc_OB_typ1"/>
</dbReference>
<dbReference type="InterPro" id="IPR027417">
    <property type="entry name" value="P-loop_NTPase"/>
</dbReference>
<dbReference type="Gene3D" id="3.40.50.300">
    <property type="entry name" value="P-loop containing nucleotide triphosphate hydrolases"/>
    <property type="match status" value="1"/>
</dbReference>
<keyword evidence="7 13" id="KW-0067">ATP-binding</keyword>
<evidence type="ECO:0000256" key="8">
    <source>
        <dbReference type="ARBA" id="ARBA00022967"/>
    </source>
</evidence>
<dbReference type="GO" id="GO:0005524">
    <property type="term" value="F:ATP binding"/>
    <property type="evidence" value="ECO:0007669"/>
    <property type="project" value="UniProtKB-KW"/>
</dbReference>
<dbReference type="InterPro" id="IPR008995">
    <property type="entry name" value="Mo/tungstate-bd_C_term_dom"/>
</dbReference>
<evidence type="ECO:0000256" key="3">
    <source>
        <dbReference type="ARBA" id="ARBA00022475"/>
    </source>
</evidence>
<evidence type="ECO:0000313" key="13">
    <source>
        <dbReference type="EMBL" id="MEW9805736.1"/>
    </source>
</evidence>